<feature type="domain" description="WCX" evidence="3">
    <location>
        <begin position="237"/>
        <end position="312"/>
    </location>
</feature>
<keyword evidence="7" id="KW-1185">Reference proteome</keyword>
<evidence type="ECO:0000259" key="2">
    <source>
        <dbReference type="Pfam" id="PF13280"/>
    </source>
</evidence>
<keyword evidence="4" id="KW-0238">DNA-binding</keyword>
<dbReference type="InterPro" id="IPR036390">
    <property type="entry name" value="WH_DNA-bd_sf"/>
</dbReference>
<dbReference type="RefSeq" id="WP_110896361.1">
    <property type="nucleotide sequence ID" value="NZ_CP054614.1"/>
</dbReference>
<dbReference type="Pfam" id="PF08279">
    <property type="entry name" value="HTH_11"/>
    <property type="match status" value="1"/>
</dbReference>
<evidence type="ECO:0000259" key="3">
    <source>
        <dbReference type="Pfam" id="PF25583"/>
    </source>
</evidence>
<dbReference type="SUPFAM" id="SSF46785">
    <property type="entry name" value="Winged helix' DNA-binding domain"/>
    <property type="match status" value="1"/>
</dbReference>
<dbReference type="Gene3D" id="1.10.10.10">
    <property type="entry name" value="Winged helix-like DNA-binding domain superfamily/Winged helix DNA-binding domain"/>
    <property type="match status" value="1"/>
</dbReference>
<evidence type="ECO:0000259" key="1">
    <source>
        <dbReference type="Pfam" id="PF08279"/>
    </source>
</evidence>
<dbReference type="InterPro" id="IPR036388">
    <property type="entry name" value="WH-like_DNA-bd_sf"/>
</dbReference>
<dbReference type="PANTHER" id="PTHR34580:SF1">
    <property type="entry name" value="PROTEIN PAFC"/>
    <property type="match status" value="1"/>
</dbReference>
<dbReference type="PROSITE" id="PS52050">
    <property type="entry name" value="WYL"/>
    <property type="match status" value="1"/>
</dbReference>
<dbReference type="OrthoDB" id="9815009at2"/>
<dbReference type="InterPro" id="IPR057727">
    <property type="entry name" value="WCX_dom"/>
</dbReference>
<dbReference type="Pfam" id="PF25583">
    <property type="entry name" value="WCX"/>
    <property type="match status" value="1"/>
</dbReference>
<dbReference type="InterPro" id="IPR013196">
    <property type="entry name" value="HTH_11"/>
</dbReference>
<dbReference type="EMBL" id="QJSW01000005">
    <property type="protein sequence ID" value="PYE49662.1"/>
    <property type="molecule type" value="Genomic_DNA"/>
</dbReference>
<dbReference type="PIRSF" id="PIRSF016838">
    <property type="entry name" value="PafC"/>
    <property type="match status" value="1"/>
</dbReference>
<dbReference type="GO" id="GO:0003677">
    <property type="term" value="F:DNA binding"/>
    <property type="evidence" value="ECO:0007669"/>
    <property type="project" value="UniProtKB-KW"/>
</dbReference>
<dbReference type="PANTHER" id="PTHR34580">
    <property type="match status" value="1"/>
</dbReference>
<accession>A0A2V4WP86</accession>
<sequence length="315" mass="36738">MNKTERQLAITLELQRTRLIRAEDLASQFETSVRTIYRDIQALSEAGVPIAGAPGHGYSLMEGYFLPPVSFTTEEAVSLLMGAQFIEQRWDTAYGMQARSAHRKIEAILPENVRKASARVQETMRLLHPAEPDTASRVKTYLHDIRHAILEQHKISFTYVKNLPEMDGKRSMQRVVSPYGLSLVREHWMLVARCDLRQDIRHFRLSRMSELSVLEDTFLLPPDFDLNRYKSRDNRDEHVLIRAKVEVADKIKELLYFYIDDVQEREEYIYVDFRVRDSEEILHHLLGMGGEIEVLEPASLRARIREIAKNMLKHY</sequence>
<evidence type="ECO:0000313" key="4">
    <source>
        <dbReference type="EMBL" id="PYE49662.1"/>
    </source>
</evidence>
<dbReference type="InterPro" id="IPR051534">
    <property type="entry name" value="CBASS_pafABC_assoc_protein"/>
</dbReference>
<dbReference type="InterPro" id="IPR026881">
    <property type="entry name" value="WYL_dom"/>
</dbReference>
<dbReference type="InterPro" id="IPR028349">
    <property type="entry name" value="PafC-like"/>
</dbReference>
<name>A0A2V4WP86_PAEBA</name>
<evidence type="ECO:0000313" key="6">
    <source>
        <dbReference type="Proteomes" id="UP000247790"/>
    </source>
</evidence>
<dbReference type="Proteomes" id="UP000509327">
    <property type="component" value="Chromosome"/>
</dbReference>
<dbReference type="Proteomes" id="UP000247790">
    <property type="component" value="Unassembled WGS sequence"/>
</dbReference>
<dbReference type="AlphaFoldDB" id="A0A2V4WP86"/>
<dbReference type="Pfam" id="PF13280">
    <property type="entry name" value="WYL"/>
    <property type="match status" value="1"/>
</dbReference>
<evidence type="ECO:0000313" key="7">
    <source>
        <dbReference type="Proteomes" id="UP000509327"/>
    </source>
</evidence>
<evidence type="ECO:0000313" key="5">
    <source>
        <dbReference type="EMBL" id="QKS56632.1"/>
    </source>
</evidence>
<feature type="domain" description="Helix-turn-helix type 11" evidence="1">
    <location>
        <begin position="6"/>
        <end position="58"/>
    </location>
</feature>
<organism evidence="4 6">
    <name type="scientific">Paenibacillus barcinonensis</name>
    <dbReference type="NCBI Taxonomy" id="198119"/>
    <lineage>
        <taxon>Bacteria</taxon>
        <taxon>Bacillati</taxon>
        <taxon>Bacillota</taxon>
        <taxon>Bacilli</taxon>
        <taxon>Bacillales</taxon>
        <taxon>Paenibacillaceae</taxon>
        <taxon>Paenibacillus</taxon>
    </lineage>
</organism>
<dbReference type="EMBL" id="CP054614">
    <property type="protein sequence ID" value="QKS56632.1"/>
    <property type="molecule type" value="Genomic_DNA"/>
</dbReference>
<reference evidence="5 7" key="2">
    <citation type="submission" date="2020-06" db="EMBL/GenBank/DDBJ databases">
        <title>Complete genome of Paenibacillus barcinonensis KACC11450.</title>
        <authorList>
            <person name="Kim M."/>
            <person name="Park Y.-J."/>
            <person name="Shin J.-H."/>
        </authorList>
    </citation>
    <scope>NUCLEOTIDE SEQUENCE [LARGE SCALE GENOMIC DNA]</scope>
    <source>
        <strain evidence="5 7">KACC11450</strain>
    </source>
</reference>
<feature type="domain" description="WYL" evidence="2">
    <location>
        <begin position="141"/>
        <end position="212"/>
    </location>
</feature>
<proteinExistence type="predicted"/>
<protein>
    <submittedName>
        <fullName evidence="4">Putative DNA-binding transcriptional regulator YafY</fullName>
    </submittedName>
    <submittedName>
        <fullName evidence="5">YafY family transcriptional regulator</fullName>
    </submittedName>
</protein>
<reference evidence="4 6" key="1">
    <citation type="submission" date="2018-06" db="EMBL/GenBank/DDBJ databases">
        <title>Genomic Encyclopedia of Type Strains, Phase III (KMG-III): the genomes of soil and plant-associated and newly described type strains.</title>
        <authorList>
            <person name="Whitman W."/>
        </authorList>
    </citation>
    <scope>NUCLEOTIDE SEQUENCE [LARGE SCALE GENOMIC DNA]</scope>
    <source>
        <strain evidence="4 6">CECT 7022</strain>
    </source>
</reference>
<gene>
    <name evidence="4" type="ORF">DFQ00_105166</name>
    <name evidence="5" type="ORF">HUB98_09965</name>
</gene>